<dbReference type="GO" id="GO:0005840">
    <property type="term" value="C:ribosome"/>
    <property type="evidence" value="ECO:0007669"/>
    <property type="project" value="UniProtKB-KW"/>
</dbReference>
<reference evidence="7" key="1">
    <citation type="submission" date="2018-05" db="EMBL/GenBank/DDBJ databases">
        <authorList>
            <person name="Lanie J.A."/>
            <person name="Ng W.-L."/>
            <person name="Kazmierczak K.M."/>
            <person name="Andrzejewski T.M."/>
            <person name="Davidsen T.M."/>
            <person name="Wayne K.J."/>
            <person name="Tettelin H."/>
            <person name="Glass J.I."/>
            <person name="Rusch D."/>
            <person name="Podicherti R."/>
            <person name="Tsui H.-C.T."/>
            <person name="Winkler M.E."/>
        </authorList>
    </citation>
    <scope>NUCLEOTIDE SEQUENCE</scope>
</reference>
<keyword evidence="4" id="KW-0689">Ribosomal protein</keyword>
<proteinExistence type="inferred from homology"/>
<evidence type="ECO:0000256" key="1">
    <source>
        <dbReference type="ARBA" id="ARBA00008563"/>
    </source>
</evidence>
<protein>
    <recommendedName>
        <fullName evidence="8">50S ribosomal protein L21</fullName>
    </recommendedName>
</protein>
<evidence type="ECO:0000256" key="6">
    <source>
        <dbReference type="SAM" id="MobiDB-lite"/>
    </source>
</evidence>
<dbReference type="GO" id="GO:0006412">
    <property type="term" value="P:translation"/>
    <property type="evidence" value="ECO:0007669"/>
    <property type="project" value="InterPro"/>
</dbReference>
<keyword evidence="3" id="KW-0694">RNA-binding</keyword>
<evidence type="ECO:0000256" key="5">
    <source>
        <dbReference type="ARBA" id="ARBA00023274"/>
    </source>
</evidence>
<dbReference type="Pfam" id="PF00829">
    <property type="entry name" value="Ribosomal_L21p"/>
    <property type="match status" value="1"/>
</dbReference>
<gene>
    <name evidence="7" type="ORF">METZ01_LOCUS322200</name>
</gene>
<keyword evidence="2" id="KW-0699">rRNA-binding</keyword>
<dbReference type="InterPro" id="IPR028909">
    <property type="entry name" value="bL21-like"/>
</dbReference>
<dbReference type="GO" id="GO:0005737">
    <property type="term" value="C:cytoplasm"/>
    <property type="evidence" value="ECO:0007669"/>
    <property type="project" value="UniProtKB-ARBA"/>
</dbReference>
<accession>A0A382P7W2</accession>
<dbReference type="PROSITE" id="PS01169">
    <property type="entry name" value="RIBOSOMAL_L21"/>
    <property type="match status" value="1"/>
</dbReference>
<dbReference type="NCBIfam" id="TIGR00061">
    <property type="entry name" value="L21"/>
    <property type="match status" value="1"/>
</dbReference>
<comment type="similarity">
    <text evidence="1">Belongs to the bacterial ribosomal protein bL21 family.</text>
</comment>
<name>A0A382P7W2_9ZZZZ</name>
<evidence type="ECO:0000256" key="3">
    <source>
        <dbReference type="ARBA" id="ARBA00022884"/>
    </source>
</evidence>
<dbReference type="GO" id="GO:0003735">
    <property type="term" value="F:structural constituent of ribosome"/>
    <property type="evidence" value="ECO:0007669"/>
    <property type="project" value="InterPro"/>
</dbReference>
<dbReference type="AlphaFoldDB" id="A0A382P7W2"/>
<dbReference type="PANTHER" id="PTHR21349:SF0">
    <property type="entry name" value="LARGE RIBOSOMAL SUBUNIT PROTEIN BL21M"/>
    <property type="match status" value="1"/>
</dbReference>
<sequence length="137" mass="15023">MYAVIKTGGKQYKVSEGDVLRVEKLSGDAGEMVSFDQVLMLGDDKGSTVGKPYVKGAEVQATVLEQTRGDKVIVFKKRRRKNSRRKNGHRQLLTVLRVTDVLTKPTRAKAASKKTVKKAVGEQEATTADSENLASED</sequence>
<feature type="compositionally biased region" description="Basic residues" evidence="6">
    <location>
        <begin position="106"/>
        <end position="117"/>
    </location>
</feature>
<feature type="region of interest" description="Disordered" evidence="6">
    <location>
        <begin position="106"/>
        <end position="137"/>
    </location>
</feature>
<evidence type="ECO:0000313" key="7">
    <source>
        <dbReference type="EMBL" id="SVC69346.1"/>
    </source>
</evidence>
<dbReference type="InterPro" id="IPR036164">
    <property type="entry name" value="bL21-like_sf"/>
</dbReference>
<organism evidence="7">
    <name type="scientific">marine metagenome</name>
    <dbReference type="NCBI Taxonomy" id="408172"/>
    <lineage>
        <taxon>unclassified sequences</taxon>
        <taxon>metagenomes</taxon>
        <taxon>ecological metagenomes</taxon>
    </lineage>
</organism>
<dbReference type="HAMAP" id="MF_01363">
    <property type="entry name" value="Ribosomal_bL21"/>
    <property type="match status" value="1"/>
</dbReference>
<evidence type="ECO:0008006" key="8">
    <source>
        <dbReference type="Google" id="ProtNLM"/>
    </source>
</evidence>
<dbReference type="SUPFAM" id="SSF141091">
    <property type="entry name" value="L21p-like"/>
    <property type="match status" value="1"/>
</dbReference>
<dbReference type="GO" id="GO:0019843">
    <property type="term" value="F:rRNA binding"/>
    <property type="evidence" value="ECO:0007669"/>
    <property type="project" value="UniProtKB-KW"/>
</dbReference>
<evidence type="ECO:0000256" key="2">
    <source>
        <dbReference type="ARBA" id="ARBA00022730"/>
    </source>
</evidence>
<keyword evidence="5" id="KW-0687">Ribonucleoprotein</keyword>
<dbReference type="InterPro" id="IPR018258">
    <property type="entry name" value="Ribosomal_bL21_CS"/>
</dbReference>
<evidence type="ECO:0000256" key="4">
    <source>
        <dbReference type="ARBA" id="ARBA00022980"/>
    </source>
</evidence>
<dbReference type="PANTHER" id="PTHR21349">
    <property type="entry name" value="50S RIBOSOMAL PROTEIN L21"/>
    <property type="match status" value="1"/>
</dbReference>
<feature type="compositionally biased region" description="Polar residues" evidence="6">
    <location>
        <begin position="124"/>
        <end position="137"/>
    </location>
</feature>
<dbReference type="InterPro" id="IPR001787">
    <property type="entry name" value="Ribosomal_bL21"/>
</dbReference>
<dbReference type="EMBL" id="UINC01105423">
    <property type="protein sequence ID" value="SVC69346.1"/>
    <property type="molecule type" value="Genomic_DNA"/>
</dbReference>
<dbReference type="GO" id="GO:1990904">
    <property type="term" value="C:ribonucleoprotein complex"/>
    <property type="evidence" value="ECO:0007669"/>
    <property type="project" value="UniProtKB-KW"/>
</dbReference>